<reference evidence="2 3" key="1">
    <citation type="submission" date="2020-08" db="EMBL/GenBank/DDBJ databases">
        <title>Sequencing the genomes of 1000 actinobacteria strains.</title>
        <authorList>
            <person name="Klenk H.-P."/>
        </authorList>
    </citation>
    <scope>NUCLEOTIDE SEQUENCE [LARGE SCALE GENOMIC DNA]</scope>
    <source>
        <strain evidence="2 3">DSM 44320</strain>
    </source>
</reference>
<evidence type="ECO:0000313" key="3">
    <source>
        <dbReference type="Proteomes" id="UP000579945"/>
    </source>
</evidence>
<dbReference type="EMBL" id="JACIBV010000003">
    <property type="protein sequence ID" value="MBB3733768.1"/>
    <property type="molecule type" value="Genomic_DNA"/>
</dbReference>
<keyword evidence="3" id="KW-1185">Reference proteome</keyword>
<dbReference type="Proteomes" id="UP000579945">
    <property type="component" value="Unassembled WGS sequence"/>
</dbReference>
<keyword evidence="1" id="KW-1133">Transmembrane helix</keyword>
<proteinExistence type="predicted"/>
<evidence type="ECO:0000313" key="2">
    <source>
        <dbReference type="EMBL" id="MBB3733768.1"/>
    </source>
</evidence>
<accession>A0A7W5VKJ4</accession>
<comment type="caution">
    <text evidence="2">The sequence shown here is derived from an EMBL/GenBank/DDBJ whole genome shotgun (WGS) entry which is preliminary data.</text>
</comment>
<dbReference type="RefSeq" id="WP_183662455.1">
    <property type="nucleotide sequence ID" value="NZ_BAAAXX010000176.1"/>
</dbReference>
<keyword evidence="1" id="KW-0812">Transmembrane</keyword>
<feature type="transmembrane region" description="Helical" evidence="1">
    <location>
        <begin position="72"/>
        <end position="90"/>
    </location>
</feature>
<dbReference type="GeneID" id="95395700"/>
<gene>
    <name evidence="2" type="ORF">FHR33_009721</name>
</gene>
<name>A0A7W5VKJ4_9ACTN</name>
<sequence>MTAHLLQALNDALTLAADQLSGLLPTPGPAGGNQVPMAVSTDSPGGNGFQLPDAPPAPPAELKAYFQRFVGAGKWIALAVALVSMIYAGTKMMAGKSNRSNLAADGAASIPWIFGGIAVVMSAASIIMFFAGGSA</sequence>
<protein>
    <submittedName>
        <fullName evidence="2">Uncharacterized protein</fullName>
    </submittedName>
</protein>
<evidence type="ECO:0000256" key="1">
    <source>
        <dbReference type="SAM" id="Phobius"/>
    </source>
</evidence>
<keyword evidence="1" id="KW-0472">Membrane</keyword>
<feature type="transmembrane region" description="Helical" evidence="1">
    <location>
        <begin position="110"/>
        <end position="131"/>
    </location>
</feature>
<dbReference type="AlphaFoldDB" id="A0A7W5VKJ4"/>
<organism evidence="2 3">
    <name type="scientific">Nonomuraea dietziae</name>
    <dbReference type="NCBI Taxonomy" id="65515"/>
    <lineage>
        <taxon>Bacteria</taxon>
        <taxon>Bacillati</taxon>
        <taxon>Actinomycetota</taxon>
        <taxon>Actinomycetes</taxon>
        <taxon>Streptosporangiales</taxon>
        <taxon>Streptosporangiaceae</taxon>
        <taxon>Nonomuraea</taxon>
    </lineage>
</organism>